<proteinExistence type="predicted"/>
<evidence type="ECO:0000313" key="2">
    <source>
        <dbReference type="EMBL" id="KAH3778800.1"/>
    </source>
</evidence>
<dbReference type="EMBL" id="JAIWYP010000009">
    <property type="protein sequence ID" value="KAH3778800.1"/>
    <property type="molecule type" value="Genomic_DNA"/>
</dbReference>
<keyword evidence="3" id="KW-1185">Reference proteome</keyword>
<evidence type="ECO:0000256" key="1">
    <source>
        <dbReference type="SAM" id="MobiDB-lite"/>
    </source>
</evidence>
<organism evidence="2 3">
    <name type="scientific">Dreissena polymorpha</name>
    <name type="common">Zebra mussel</name>
    <name type="synonym">Mytilus polymorpha</name>
    <dbReference type="NCBI Taxonomy" id="45954"/>
    <lineage>
        <taxon>Eukaryota</taxon>
        <taxon>Metazoa</taxon>
        <taxon>Spiralia</taxon>
        <taxon>Lophotrochozoa</taxon>
        <taxon>Mollusca</taxon>
        <taxon>Bivalvia</taxon>
        <taxon>Autobranchia</taxon>
        <taxon>Heteroconchia</taxon>
        <taxon>Euheterodonta</taxon>
        <taxon>Imparidentia</taxon>
        <taxon>Neoheterodontei</taxon>
        <taxon>Myida</taxon>
        <taxon>Dreissenoidea</taxon>
        <taxon>Dreissenidae</taxon>
        <taxon>Dreissena</taxon>
    </lineage>
</organism>
<comment type="caution">
    <text evidence="2">The sequence shown here is derived from an EMBL/GenBank/DDBJ whole genome shotgun (WGS) entry which is preliminary data.</text>
</comment>
<name>A0A9D4EIP7_DREPO</name>
<dbReference type="Proteomes" id="UP000828390">
    <property type="component" value="Unassembled WGS sequence"/>
</dbReference>
<feature type="region of interest" description="Disordered" evidence="1">
    <location>
        <begin position="1"/>
        <end position="23"/>
    </location>
</feature>
<evidence type="ECO:0000313" key="3">
    <source>
        <dbReference type="Proteomes" id="UP000828390"/>
    </source>
</evidence>
<protein>
    <submittedName>
        <fullName evidence="2">Uncharacterized protein</fullName>
    </submittedName>
</protein>
<accession>A0A9D4EIP7</accession>
<reference evidence="2" key="2">
    <citation type="submission" date="2020-11" db="EMBL/GenBank/DDBJ databases">
        <authorList>
            <person name="McCartney M.A."/>
            <person name="Auch B."/>
            <person name="Kono T."/>
            <person name="Mallez S."/>
            <person name="Becker A."/>
            <person name="Gohl D.M."/>
            <person name="Silverstein K.A.T."/>
            <person name="Koren S."/>
            <person name="Bechman K.B."/>
            <person name="Herman A."/>
            <person name="Abrahante J.E."/>
            <person name="Garbe J."/>
        </authorList>
    </citation>
    <scope>NUCLEOTIDE SEQUENCE</scope>
    <source>
        <strain evidence="2">Duluth1</strain>
        <tissue evidence="2">Whole animal</tissue>
    </source>
</reference>
<reference evidence="2" key="1">
    <citation type="journal article" date="2019" name="bioRxiv">
        <title>The Genome of the Zebra Mussel, Dreissena polymorpha: A Resource for Invasive Species Research.</title>
        <authorList>
            <person name="McCartney M.A."/>
            <person name="Auch B."/>
            <person name="Kono T."/>
            <person name="Mallez S."/>
            <person name="Zhang Y."/>
            <person name="Obille A."/>
            <person name="Becker A."/>
            <person name="Abrahante J.E."/>
            <person name="Garbe J."/>
            <person name="Badalamenti J.P."/>
            <person name="Herman A."/>
            <person name="Mangelson H."/>
            <person name="Liachko I."/>
            <person name="Sullivan S."/>
            <person name="Sone E.D."/>
            <person name="Koren S."/>
            <person name="Silverstein K.A.T."/>
            <person name="Beckman K.B."/>
            <person name="Gohl D.M."/>
        </authorList>
    </citation>
    <scope>NUCLEOTIDE SEQUENCE</scope>
    <source>
        <strain evidence="2">Duluth1</strain>
        <tissue evidence="2">Whole animal</tissue>
    </source>
</reference>
<gene>
    <name evidence="2" type="ORF">DPMN_180271</name>
</gene>
<sequence length="54" mass="5682">MGDNPGALDKKKKTNTKILVSASNERPRGNASTFIESSLVVFTWFVGAISAGLG</sequence>
<dbReference type="AlphaFoldDB" id="A0A9D4EIP7"/>